<feature type="binding site" evidence="16">
    <location>
        <position position="147"/>
    </location>
    <ligand>
        <name>NADP(+)</name>
        <dbReference type="ChEBI" id="CHEBI:58349"/>
    </ligand>
</feature>
<evidence type="ECO:0000256" key="13">
    <source>
        <dbReference type="ARBA" id="ARBA00049886"/>
    </source>
</evidence>
<comment type="cofactor">
    <cofactor evidence="14 17">
        <name>Zn(2+)</name>
        <dbReference type="ChEBI" id="CHEBI:29105"/>
    </cofactor>
    <text evidence="14 17">Binds 1 zinc ion.</text>
</comment>
<evidence type="ECO:0000256" key="16">
    <source>
        <dbReference type="PIRSR" id="PIRSR006769-2"/>
    </source>
</evidence>
<dbReference type="PANTHER" id="PTHR38011:SF7">
    <property type="entry name" value="2,5-DIAMINO-6-RIBOSYLAMINO-4(3H)-PYRIMIDINONE 5'-PHOSPHATE REDUCTASE"/>
    <property type="match status" value="1"/>
</dbReference>
<name>A0A554S721_9ACTN</name>
<gene>
    <name evidence="20" type="primary">ribD</name>
    <name evidence="20" type="ORF">FNM00_13175</name>
</gene>
<dbReference type="NCBIfam" id="TIGR00326">
    <property type="entry name" value="eubact_ribD"/>
    <property type="match status" value="1"/>
</dbReference>
<keyword evidence="9 14" id="KW-0521">NADP</keyword>
<keyword evidence="7 14" id="KW-0479">Metal-binding</keyword>
<evidence type="ECO:0000256" key="15">
    <source>
        <dbReference type="PIRSR" id="PIRSR006769-1"/>
    </source>
</evidence>
<keyword evidence="21" id="KW-1185">Reference proteome</keyword>
<keyword evidence="14 20" id="KW-0378">Hydrolase</keyword>
<evidence type="ECO:0000256" key="17">
    <source>
        <dbReference type="PIRSR" id="PIRSR006769-3"/>
    </source>
</evidence>
<evidence type="ECO:0000256" key="1">
    <source>
        <dbReference type="ARBA" id="ARBA00002151"/>
    </source>
</evidence>
<dbReference type="Gene3D" id="3.40.430.10">
    <property type="entry name" value="Dihydrofolate Reductase, subunit A"/>
    <property type="match status" value="1"/>
</dbReference>
<feature type="region of interest" description="Disordered" evidence="18">
    <location>
        <begin position="320"/>
        <end position="342"/>
    </location>
</feature>
<feature type="binding site" evidence="16">
    <location>
        <position position="163"/>
    </location>
    <ligand>
        <name>NADP(+)</name>
        <dbReference type="ChEBI" id="CHEBI:58349"/>
    </ligand>
</feature>
<comment type="similarity">
    <text evidence="4 14">In the N-terminal section; belongs to the cytidine and deoxycytidylate deaminase family.</text>
</comment>
<evidence type="ECO:0000256" key="3">
    <source>
        <dbReference type="ARBA" id="ARBA00004910"/>
    </source>
</evidence>
<dbReference type="GO" id="GO:0008270">
    <property type="term" value="F:zinc ion binding"/>
    <property type="evidence" value="ECO:0007669"/>
    <property type="project" value="InterPro"/>
</dbReference>
<dbReference type="SUPFAM" id="SSF53597">
    <property type="entry name" value="Dihydrofolate reductase-like"/>
    <property type="match status" value="1"/>
</dbReference>
<evidence type="ECO:0000259" key="19">
    <source>
        <dbReference type="PROSITE" id="PS51747"/>
    </source>
</evidence>
<keyword evidence="10 14" id="KW-0560">Oxidoreductase</keyword>
<evidence type="ECO:0000256" key="7">
    <source>
        <dbReference type="ARBA" id="ARBA00022723"/>
    </source>
</evidence>
<feature type="binding site" evidence="16">
    <location>
        <begin position="264"/>
        <end position="270"/>
    </location>
    <ligand>
        <name>NADP(+)</name>
        <dbReference type="ChEBI" id="CHEBI:58349"/>
    </ligand>
</feature>
<dbReference type="AlphaFoldDB" id="A0A554S721"/>
<evidence type="ECO:0000256" key="11">
    <source>
        <dbReference type="ARBA" id="ARBA00023268"/>
    </source>
</evidence>
<dbReference type="GO" id="GO:0009231">
    <property type="term" value="P:riboflavin biosynthetic process"/>
    <property type="evidence" value="ECO:0007669"/>
    <property type="project" value="UniProtKB-UniPathway"/>
</dbReference>
<proteinExistence type="inferred from homology"/>
<evidence type="ECO:0000256" key="18">
    <source>
        <dbReference type="SAM" id="MobiDB-lite"/>
    </source>
</evidence>
<feature type="binding site" evidence="16">
    <location>
        <position position="161"/>
    </location>
    <ligand>
        <name>substrate</name>
    </ligand>
</feature>
<dbReference type="EC" id="1.1.1.193" evidence="14"/>
<dbReference type="UniPathway" id="UPA00275">
    <property type="reaction ID" value="UER00401"/>
</dbReference>
<feature type="binding site" evidence="16">
    <location>
        <position position="197"/>
    </location>
    <ligand>
        <name>substrate</name>
    </ligand>
</feature>
<dbReference type="Proteomes" id="UP000316988">
    <property type="component" value="Unassembled WGS sequence"/>
</dbReference>
<dbReference type="InterPro" id="IPR004794">
    <property type="entry name" value="Eubact_RibD"/>
</dbReference>
<reference evidence="20 21" key="1">
    <citation type="submission" date="2019-07" db="EMBL/GenBank/DDBJ databases">
        <authorList>
            <person name="Zhao L.H."/>
        </authorList>
    </citation>
    <scope>NUCLEOTIDE SEQUENCE [LARGE SCALE GENOMIC DNA]</scope>
    <source>
        <strain evidence="20 21">Co35</strain>
    </source>
</reference>
<dbReference type="Pfam" id="PF01872">
    <property type="entry name" value="RibD_C"/>
    <property type="match status" value="1"/>
</dbReference>
<sequence>MRRALEAARDNVNVLPNPSVGCVILDDSGQELALGRTARPGGPHAEADALAQLGGIAQGATAVVTLEPCGHTGRTGPCAQALIDAGVARVVYAIDDPHPAAGGGAAMLRDAGVHVESGLLADEVREQLAPWAYRYWHGRPYVTWKYAATLDGLSAAPDGTSKWITSPEARRDVQRFRAECDAIMAGTGAVLADDPRLSVRDENDLPLPYERQPMRIVVGETTIPNYYRVFDRVAPTLLIQSREPRDVLAKLMENDIHHVWLEGGPRLAGAFWNEGVIDRVIGYIAPAMLGSGRAALEGEATTLADLRPIEIDDLRTVGPDIRIVGTPGPPPREAMGKGEGYE</sequence>
<keyword evidence="8 14" id="KW-0862">Zinc</keyword>
<comment type="catalytic activity">
    <reaction evidence="13 14">
        <text>2,5-diamino-6-hydroxy-4-(5-phosphoribosylamino)-pyrimidine + H2O + H(+) = 5-amino-6-(5-phospho-D-ribosylamino)uracil + NH4(+)</text>
        <dbReference type="Rhea" id="RHEA:21868"/>
        <dbReference type="ChEBI" id="CHEBI:15377"/>
        <dbReference type="ChEBI" id="CHEBI:15378"/>
        <dbReference type="ChEBI" id="CHEBI:28938"/>
        <dbReference type="ChEBI" id="CHEBI:58453"/>
        <dbReference type="ChEBI" id="CHEBI:58614"/>
        <dbReference type="EC" id="3.5.4.26"/>
    </reaction>
</comment>
<evidence type="ECO:0000256" key="2">
    <source>
        <dbReference type="ARBA" id="ARBA00004882"/>
    </source>
</evidence>
<keyword evidence="6 14" id="KW-0686">Riboflavin biosynthesis</keyword>
<dbReference type="EMBL" id="VLNT01000011">
    <property type="protein sequence ID" value="TSD62132.1"/>
    <property type="molecule type" value="Genomic_DNA"/>
</dbReference>
<feature type="binding site" evidence="16">
    <location>
        <position position="177"/>
    </location>
    <ligand>
        <name>substrate</name>
    </ligand>
</feature>
<dbReference type="InterPro" id="IPR002125">
    <property type="entry name" value="CMP_dCMP_dom"/>
</dbReference>
<comment type="similarity">
    <text evidence="5 14">In the C-terminal section; belongs to the HTP reductase family.</text>
</comment>
<feature type="binding site" evidence="16">
    <location>
        <position position="193"/>
    </location>
    <ligand>
        <name>NADP(+)</name>
        <dbReference type="ChEBI" id="CHEBI:58349"/>
    </ligand>
</feature>
<comment type="caution">
    <text evidence="20">The sequence shown here is derived from an EMBL/GenBank/DDBJ whole genome shotgun (WGS) entry which is preliminary data.</text>
</comment>
<evidence type="ECO:0000256" key="4">
    <source>
        <dbReference type="ARBA" id="ARBA00005259"/>
    </source>
</evidence>
<dbReference type="OrthoDB" id="9800865at2"/>
<feature type="binding site" evidence="17">
    <location>
        <position position="69"/>
    </location>
    <ligand>
        <name>Zn(2+)</name>
        <dbReference type="ChEBI" id="CHEBI:29105"/>
        <note>catalytic</note>
    </ligand>
</feature>
<feature type="binding site" evidence="16">
    <location>
        <position position="200"/>
    </location>
    <ligand>
        <name>substrate</name>
    </ligand>
</feature>
<comment type="pathway">
    <text evidence="2 14">Cofactor biosynthesis; riboflavin biosynthesis; 5-amino-6-(D-ribitylamino)uracil from GTP: step 2/4.</text>
</comment>
<dbReference type="InterPro" id="IPR016193">
    <property type="entry name" value="Cytidine_deaminase-like"/>
</dbReference>
<dbReference type="InterPro" id="IPR024072">
    <property type="entry name" value="DHFR-like_dom_sf"/>
</dbReference>
<feature type="binding site" evidence="16">
    <location>
        <position position="262"/>
    </location>
    <ligand>
        <name>substrate</name>
    </ligand>
</feature>
<dbReference type="InterPro" id="IPR050765">
    <property type="entry name" value="Riboflavin_Biosynth_HTPR"/>
</dbReference>
<dbReference type="Pfam" id="PF00383">
    <property type="entry name" value="dCMP_cyt_deam_1"/>
    <property type="match status" value="1"/>
</dbReference>
<feature type="binding site" evidence="17">
    <location>
        <position position="78"/>
    </location>
    <ligand>
        <name>Zn(2+)</name>
        <dbReference type="ChEBI" id="CHEBI:29105"/>
        <note>catalytic</note>
    </ligand>
</feature>
<dbReference type="SUPFAM" id="SSF53927">
    <property type="entry name" value="Cytidine deaminase-like"/>
    <property type="match status" value="1"/>
</dbReference>
<dbReference type="PANTHER" id="PTHR38011">
    <property type="entry name" value="DIHYDROFOLATE REDUCTASE FAMILY PROTEIN (AFU_ORTHOLOGUE AFUA_8G06820)"/>
    <property type="match status" value="1"/>
</dbReference>
<evidence type="ECO:0000256" key="9">
    <source>
        <dbReference type="ARBA" id="ARBA00022857"/>
    </source>
</evidence>
<protein>
    <recommendedName>
        <fullName evidence="14">Riboflavin biosynthesis protein RibD</fullName>
    </recommendedName>
    <domain>
        <recommendedName>
            <fullName evidence="14">Diaminohydroxyphosphoribosylaminopyrimidine deaminase</fullName>
            <shortName evidence="14">DRAP deaminase</shortName>
            <ecNumber evidence="14">3.5.4.26</ecNumber>
        </recommendedName>
        <alternativeName>
            <fullName evidence="14">Riboflavin-specific deaminase</fullName>
        </alternativeName>
    </domain>
    <domain>
        <recommendedName>
            <fullName evidence="14">5-amino-6-(5-phosphoribosylamino)uracil reductase</fullName>
            <ecNumber evidence="14">1.1.1.193</ecNumber>
        </recommendedName>
        <alternativeName>
            <fullName evidence="14">HTP reductase</fullName>
        </alternativeName>
    </domain>
</protein>
<dbReference type="GO" id="GO:0008835">
    <property type="term" value="F:diaminohydroxyphosphoribosylaminopyrimidine deaminase activity"/>
    <property type="evidence" value="ECO:0007669"/>
    <property type="project" value="UniProtKB-EC"/>
</dbReference>
<dbReference type="Gene3D" id="3.40.140.10">
    <property type="entry name" value="Cytidine Deaminase, domain 2"/>
    <property type="match status" value="1"/>
</dbReference>
<feature type="domain" description="CMP/dCMP-type deaminase" evidence="19">
    <location>
        <begin position="1"/>
        <end position="105"/>
    </location>
</feature>
<evidence type="ECO:0000313" key="21">
    <source>
        <dbReference type="Proteomes" id="UP000316988"/>
    </source>
</evidence>
<keyword evidence="11" id="KW-0511">Multifunctional enzyme</keyword>
<dbReference type="InterPro" id="IPR016192">
    <property type="entry name" value="APOBEC/CMP_deaminase_Zn-bd"/>
</dbReference>
<comment type="catalytic activity">
    <reaction evidence="12 14">
        <text>5-amino-6-(5-phospho-D-ribitylamino)uracil + NADP(+) = 5-amino-6-(5-phospho-D-ribosylamino)uracil + NADPH + H(+)</text>
        <dbReference type="Rhea" id="RHEA:17845"/>
        <dbReference type="ChEBI" id="CHEBI:15378"/>
        <dbReference type="ChEBI" id="CHEBI:57783"/>
        <dbReference type="ChEBI" id="CHEBI:58349"/>
        <dbReference type="ChEBI" id="CHEBI:58421"/>
        <dbReference type="ChEBI" id="CHEBI:58453"/>
        <dbReference type="EC" id="1.1.1.193"/>
    </reaction>
</comment>
<dbReference type="CDD" id="cd01284">
    <property type="entry name" value="Riboflavin_deaminase-reductase"/>
    <property type="match status" value="1"/>
</dbReference>
<dbReference type="PIRSF" id="PIRSF006769">
    <property type="entry name" value="RibD"/>
    <property type="match status" value="1"/>
</dbReference>
<dbReference type="InterPro" id="IPR002734">
    <property type="entry name" value="RibDG_C"/>
</dbReference>
<organism evidence="20 21">
    <name type="scientific">Aeromicrobium piscarium</name>
    <dbReference type="NCBI Taxonomy" id="2590901"/>
    <lineage>
        <taxon>Bacteria</taxon>
        <taxon>Bacillati</taxon>
        <taxon>Actinomycetota</taxon>
        <taxon>Actinomycetes</taxon>
        <taxon>Propionibacteriales</taxon>
        <taxon>Nocardioidaceae</taxon>
        <taxon>Aeromicrobium</taxon>
    </lineage>
</organism>
<comment type="function">
    <text evidence="1 14">Converts 2,5-diamino-6-(ribosylamino)-4(3h)-pyrimidinone 5'-phosphate into 5-amino-6-(ribosylamino)-2,4(1h,3h)-pyrimidinedione 5'-phosphate.</text>
</comment>
<accession>A0A554S721</accession>
<feature type="binding site" evidence="17">
    <location>
        <position position="44"/>
    </location>
    <ligand>
        <name>Zn(2+)</name>
        <dbReference type="ChEBI" id="CHEBI:29105"/>
        <note>catalytic</note>
    </ligand>
</feature>
<evidence type="ECO:0000256" key="5">
    <source>
        <dbReference type="ARBA" id="ARBA00007417"/>
    </source>
</evidence>
<evidence type="ECO:0000256" key="8">
    <source>
        <dbReference type="ARBA" id="ARBA00022833"/>
    </source>
</evidence>
<dbReference type="EC" id="3.5.4.26" evidence="14"/>
<feature type="active site" description="Proton donor" evidence="15">
    <location>
        <position position="46"/>
    </location>
</feature>
<dbReference type="PROSITE" id="PS00903">
    <property type="entry name" value="CYT_DCMP_DEAMINASES_1"/>
    <property type="match status" value="1"/>
</dbReference>
<comment type="pathway">
    <text evidence="3 14">Cofactor biosynthesis; riboflavin biosynthesis; 5-amino-6-(D-ribitylamino)uracil from GTP: step 3/4.</text>
</comment>
<dbReference type="RefSeq" id="WP_143914073.1">
    <property type="nucleotide sequence ID" value="NZ_VLNT01000011.1"/>
</dbReference>
<evidence type="ECO:0000256" key="6">
    <source>
        <dbReference type="ARBA" id="ARBA00022619"/>
    </source>
</evidence>
<evidence type="ECO:0000256" key="12">
    <source>
        <dbReference type="ARBA" id="ARBA00049861"/>
    </source>
</evidence>
<dbReference type="PROSITE" id="PS51747">
    <property type="entry name" value="CYT_DCMP_DEAMINASES_2"/>
    <property type="match status" value="1"/>
</dbReference>
<dbReference type="GO" id="GO:0008703">
    <property type="term" value="F:5-amino-6-(5-phosphoribosylamino)uracil reductase activity"/>
    <property type="evidence" value="ECO:0007669"/>
    <property type="project" value="UniProtKB-EC"/>
</dbReference>
<evidence type="ECO:0000313" key="20">
    <source>
        <dbReference type="EMBL" id="TSD62132.1"/>
    </source>
</evidence>
<evidence type="ECO:0000256" key="10">
    <source>
        <dbReference type="ARBA" id="ARBA00023002"/>
    </source>
</evidence>
<evidence type="ECO:0000256" key="14">
    <source>
        <dbReference type="PIRNR" id="PIRNR006769"/>
    </source>
</evidence>